<evidence type="ECO:0000256" key="4">
    <source>
        <dbReference type="ARBA" id="ARBA00022490"/>
    </source>
</evidence>
<evidence type="ECO:0000256" key="5">
    <source>
        <dbReference type="ARBA" id="ARBA00023002"/>
    </source>
</evidence>
<dbReference type="GO" id="GO:0034599">
    <property type="term" value="P:cellular response to oxidative stress"/>
    <property type="evidence" value="ECO:0007669"/>
    <property type="project" value="InterPro"/>
</dbReference>
<evidence type="ECO:0000256" key="3">
    <source>
        <dbReference type="ARBA" id="ARBA00007118"/>
    </source>
</evidence>
<dbReference type="Proteomes" id="UP000319160">
    <property type="component" value="Unassembled WGS sequence"/>
</dbReference>
<dbReference type="InterPro" id="IPR000415">
    <property type="entry name" value="Nitroreductase-like"/>
</dbReference>
<sequence length="196" mass="22154">MSSPETLTLLEAIKNRRSLHTLSDDIKVSDSRIEEILRDAVLYAPSPFNSQSARVVLLVKDEHKKFWDMAFEVAKAAVAPPVFAAAYEPRIKLFRAAYGSILFYDDPATLHEMAEKRPMLKDHLPQLWTMLTAEGLGCNLQHYNPMVDARASQQWNIPATWSLKAQMVFGTPAGPLMQKNSEPLEKRIFTHGTTKE</sequence>
<dbReference type="GO" id="GO:0005737">
    <property type="term" value="C:cytoplasm"/>
    <property type="evidence" value="ECO:0007669"/>
    <property type="project" value="UniProtKB-SubCell"/>
</dbReference>
<dbReference type="PANTHER" id="PTHR43035">
    <property type="entry name" value="FATTY ACID REPRESSION MUTANT PROTEIN 2-RELATED"/>
    <property type="match status" value="1"/>
</dbReference>
<keyword evidence="9" id="KW-1185">Reference proteome</keyword>
<dbReference type="STRING" id="2512241.A0A553HNT9"/>
<name>A0A553HNT9_9PEZI</name>
<dbReference type="AlphaFoldDB" id="A0A553HNT9"/>
<reference evidence="9" key="1">
    <citation type="submission" date="2019-06" db="EMBL/GenBank/DDBJ databases">
        <title>Draft genome sequence of the griseofulvin-producing fungus Xylaria cubensis strain G536.</title>
        <authorList>
            <person name="Mead M.E."/>
            <person name="Raja H.A."/>
            <person name="Steenwyk J.L."/>
            <person name="Knowles S.L."/>
            <person name="Oberlies N.H."/>
            <person name="Rokas A."/>
        </authorList>
    </citation>
    <scope>NUCLEOTIDE SEQUENCE [LARGE SCALE GENOMIC DNA]</scope>
    <source>
        <strain evidence="9">G536</strain>
    </source>
</reference>
<dbReference type="PANTHER" id="PTHR43035:SF1">
    <property type="entry name" value="FATTY ACID REPRESSION MUTANT PROTEIN 2-RELATED"/>
    <property type="match status" value="1"/>
</dbReference>
<evidence type="ECO:0000256" key="2">
    <source>
        <dbReference type="ARBA" id="ARBA00004496"/>
    </source>
</evidence>
<dbReference type="FunFam" id="3.40.109.10:FF:000001">
    <property type="entry name" value="Nitroreductase family"/>
    <property type="match status" value="1"/>
</dbReference>
<organism evidence="8 9">
    <name type="scientific">Xylaria flabelliformis</name>
    <dbReference type="NCBI Taxonomy" id="2512241"/>
    <lineage>
        <taxon>Eukaryota</taxon>
        <taxon>Fungi</taxon>
        <taxon>Dikarya</taxon>
        <taxon>Ascomycota</taxon>
        <taxon>Pezizomycotina</taxon>
        <taxon>Sordariomycetes</taxon>
        <taxon>Xylariomycetidae</taxon>
        <taxon>Xylariales</taxon>
        <taxon>Xylariaceae</taxon>
        <taxon>Xylaria</taxon>
    </lineage>
</organism>
<proteinExistence type="inferred from homology"/>
<evidence type="ECO:0000313" key="8">
    <source>
        <dbReference type="EMBL" id="TRX89606.1"/>
    </source>
</evidence>
<comment type="caution">
    <text evidence="8">The sequence shown here is derived from an EMBL/GenBank/DDBJ whole genome shotgun (WGS) entry which is preliminary data.</text>
</comment>
<dbReference type="InterPro" id="IPR033877">
    <property type="entry name" value="Frm2/Hbn1"/>
</dbReference>
<dbReference type="Gene3D" id="3.40.109.10">
    <property type="entry name" value="NADH Oxidase"/>
    <property type="match status" value="1"/>
</dbReference>
<dbReference type="GO" id="GO:0005634">
    <property type="term" value="C:nucleus"/>
    <property type="evidence" value="ECO:0007669"/>
    <property type="project" value="UniProtKB-SubCell"/>
</dbReference>
<dbReference type="InterPro" id="IPR029479">
    <property type="entry name" value="Nitroreductase"/>
</dbReference>
<comment type="similarity">
    <text evidence="3">Belongs to the nitroreductase family.</text>
</comment>
<keyword evidence="5" id="KW-0560">Oxidoreductase</keyword>
<evidence type="ECO:0000256" key="6">
    <source>
        <dbReference type="ARBA" id="ARBA00023242"/>
    </source>
</evidence>
<gene>
    <name evidence="8" type="ORF">FHL15_009515</name>
</gene>
<accession>A0A553HNT9</accession>
<dbReference type="EMBL" id="VFLP01000065">
    <property type="protein sequence ID" value="TRX89606.1"/>
    <property type="molecule type" value="Genomic_DNA"/>
</dbReference>
<evidence type="ECO:0000256" key="1">
    <source>
        <dbReference type="ARBA" id="ARBA00004123"/>
    </source>
</evidence>
<dbReference type="OrthoDB" id="2138173at2759"/>
<keyword evidence="4" id="KW-0963">Cytoplasm</keyword>
<evidence type="ECO:0000313" key="9">
    <source>
        <dbReference type="Proteomes" id="UP000319160"/>
    </source>
</evidence>
<evidence type="ECO:0000259" key="7">
    <source>
        <dbReference type="Pfam" id="PF00881"/>
    </source>
</evidence>
<dbReference type="Pfam" id="PF00881">
    <property type="entry name" value="Nitroreductase"/>
    <property type="match status" value="1"/>
</dbReference>
<protein>
    <recommendedName>
        <fullName evidence="7">Nitroreductase domain-containing protein</fullName>
    </recommendedName>
</protein>
<keyword evidence="6" id="KW-0539">Nucleus</keyword>
<feature type="domain" description="Nitroreductase" evidence="7">
    <location>
        <begin position="13"/>
        <end position="170"/>
    </location>
</feature>
<comment type="subcellular location">
    <subcellularLocation>
        <location evidence="2">Cytoplasm</location>
    </subcellularLocation>
    <subcellularLocation>
        <location evidence="1">Nucleus</location>
    </subcellularLocation>
</comment>
<dbReference type="SUPFAM" id="SSF55469">
    <property type="entry name" value="FMN-dependent nitroreductase-like"/>
    <property type="match status" value="1"/>
</dbReference>
<dbReference type="GO" id="GO:0016491">
    <property type="term" value="F:oxidoreductase activity"/>
    <property type="evidence" value="ECO:0007669"/>
    <property type="project" value="UniProtKB-KW"/>
</dbReference>